<keyword evidence="2" id="KW-0929">Antimicrobial</keyword>
<protein>
    <submittedName>
        <fullName evidence="7">Lysozyme-like protein</fullName>
    </submittedName>
</protein>
<dbReference type="InterPro" id="IPR033907">
    <property type="entry name" value="Endolysin_autolysin"/>
</dbReference>
<name>A0A9P4I897_9PEZI</name>
<evidence type="ECO:0000256" key="1">
    <source>
        <dbReference type="ARBA" id="ARBA00000632"/>
    </source>
</evidence>
<organism evidence="7 8">
    <name type="scientific">Rhizodiscina lignyota</name>
    <dbReference type="NCBI Taxonomy" id="1504668"/>
    <lineage>
        <taxon>Eukaryota</taxon>
        <taxon>Fungi</taxon>
        <taxon>Dikarya</taxon>
        <taxon>Ascomycota</taxon>
        <taxon>Pezizomycotina</taxon>
        <taxon>Dothideomycetes</taxon>
        <taxon>Pleosporomycetidae</taxon>
        <taxon>Aulographales</taxon>
        <taxon>Rhizodiscinaceae</taxon>
        <taxon>Rhizodiscina</taxon>
    </lineage>
</organism>
<dbReference type="Gene3D" id="1.10.530.40">
    <property type="match status" value="1"/>
</dbReference>
<evidence type="ECO:0000256" key="5">
    <source>
        <dbReference type="ARBA" id="ARBA00023200"/>
    </source>
</evidence>
<dbReference type="GO" id="GO:0009253">
    <property type="term" value="P:peptidoglycan catabolic process"/>
    <property type="evidence" value="ECO:0007669"/>
    <property type="project" value="InterPro"/>
</dbReference>
<dbReference type="GO" id="GO:0003796">
    <property type="term" value="F:lysozyme activity"/>
    <property type="evidence" value="ECO:0007669"/>
    <property type="project" value="UniProtKB-EC"/>
</dbReference>
<gene>
    <name evidence="7" type="ORF">NA57DRAFT_47800</name>
</gene>
<sequence>GKGSGKCSPTSKCSGTSTPGYCPGPSDVQCCTSSSTTGVGDSCSVNGVSGVCQLTSTACSGGEYAPGYCQGPSNVQCCTKGSSSGGGSGCGTPTVNAAGISLIKTYEGFVPTVSADPVGYPTVGYGHKCQKANCAEVTEAGYTFPLTKATASELLMSDLKGYGACLAQYCPKCTLNANQYAALVSWTMNIGCSQMESSTLIKDLNAGDNVDSTCASQLPQWDQSKGGVLPGLVNRRAAEVKLCQTATETGALPEKC</sequence>
<keyword evidence="6" id="KW-0326">Glycosidase</keyword>
<dbReference type="SUPFAM" id="SSF53955">
    <property type="entry name" value="Lysozyme-like"/>
    <property type="match status" value="1"/>
</dbReference>
<dbReference type="OrthoDB" id="5358886at2759"/>
<evidence type="ECO:0000313" key="8">
    <source>
        <dbReference type="Proteomes" id="UP000799772"/>
    </source>
</evidence>
<evidence type="ECO:0000256" key="6">
    <source>
        <dbReference type="ARBA" id="ARBA00023295"/>
    </source>
</evidence>
<comment type="caution">
    <text evidence="7">The sequence shown here is derived from an EMBL/GenBank/DDBJ whole genome shotgun (WGS) entry which is preliminary data.</text>
</comment>
<dbReference type="InterPro" id="IPR023346">
    <property type="entry name" value="Lysozyme-like_dom_sf"/>
</dbReference>
<reference evidence="7" key="1">
    <citation type="journal article" date="2020" name="Stud. Mycol.">
        <title>101 Dothideomycetes genomes: a test case for predicting lifestyles and emergence of pathogens.</title>
        <authorList>
            <person name="Haridas S."/>
            <person name="Albert R."/>
            <person name="Binder M."/>
            <person name="Bloem J."/>
            <person name="Labutti K."/>
            <person name="Salamov A."/>
            <person name="Andreopoulos B."/>
            <person name="Baker S."/>
            <person name="Barry K."/>
            <person name="Bills G."/>
            <person name="Bluhm B."/>
            <person name="Cannon C."/>
            <person name="Castanera R."/>
            <person name="Culley D."/>
            <person name="Daum C."/>
            <person name="Ezra D."/>
            <person name="Gonzalez J."/>
            <person name="Henrissat B."/>
            <person name="Kuo A."/>
            <person name="Liang C."/>
            <person name="Lipzen A."/>
            <person name="Lutzoni F."/>
            <person name="Magnuson J."/>
            <person name="Mondo S."/>
            <person name="Nolan M."/>
            <person name="Ohm R."/>
            <person name="Pangilinan J."/>
            <person name="Park H.-J."/>
            <person name="Ramirez L."/>
            <person name="Alfaro M."/>
            <person name="Sun H."/>
            <person name="Tritt A."/>
            <person name="Yoshinaga Y."/>
            <person name="Zwiers L.-H."/>
            <person name="Turgeon B."/>
            <person name="Goodwin S."/>
            <person name="Spatafora J."/>
            <person name="Crous P."/>
            <person name="Grigoriev I."/>
        </authorList>
    </citation>
    <scope>NUCLEOTIDE SEQUENCE</scope>
    <source>
        <strain evidence="7">CBS 133067</strain>
    </source>
</reference>
<dbReference type="InterPro" id="IPR051018">
    <property type="entry name" value="Bacteriophage_GH24"/>
</dbReference>
<proteinExistence type="inferred from homology"/>
<keyword evidence="8" id="KW-1185">Reference proteome</keyword>
<accession>A0A9P4I897</accession>
<dbReference type="GO" id="GO:0042742">
    <property type="term" value="P:defense response to bacterium"/>
    <property type="evidence" value="ECO:0007669"/>
    <property type="project" value="UniProtKB-KW"/>
</dbReference>
<dbReference type="Proteomes" id="UP000799772">
    <property type="component" value="Unassembled WGS sequence"/>
</dbReference>
<keyword evidence="3" id="KW-0081">Bacteriolytic enzyme</keyword>
<dbReference type="InterPro" id="IPR034690">
    <property type="entry name" value="Endolysin_T4_type"/>
</dbReference>
<dbReference type="InterPro" id="IPR002196">
    <property type="entry name" value="Glyco_hydro_24"/>
</dbReference>
<evidence type="ECO:0000256" key="2">
    <source>
        <dbReference type="ARBA" id="ARBA00022529"/>
    </source>
</evidence>
<comment type="catalytic activity">
    <reaction evidence="1">
        <text>Hydrolysis of (1-&gt;4)-beta-linkages between N-acetylmuramic acid and N-acetyl-D-glucosamine residues in a peptidoglycan and between N-acetyl-D-glucosamine residues in chitodextrins.</text>
        <dbReference type="EC" id="3.2.1.17"/>
    </reaction>
</comment>
<feature type="non-terminal residue" evidence="7">
    <location>
        <position position="1"/>
    </location>
</feature>
<dbReference type="CDD" id="cd00737">
    <property type="entry name" value="lyz_endolysin_autolysin"/>
    <property type="match status" value="1"/>
</dbReference>
<evidence type="ECO:0000256" key="4">
    <source>
        <dbReference type="ARBA" id="ARBA00022801"/>
    </source>
</evidence>
<dbReference type="HAMAP" id="MF_04110">
    <property type="entry name" value="ENDOLYSIN_T4"/>
    <property type="match status" value="1"/>
</dbReference>
<evidence type="ECO:0000256" key="3">
    <source>
        <dbReference type="ARBA" id="ARBA00022638"/>
    </source>
</evidence>
<dbReference type="PANTHER" id="PTHR38107">
    <property type="match status" value="1"/>
</dbReference>
<dbReference type="GO" id="GO:0031640">
    <property type="term" value="P:killing of cells of another organism"/>
    <property type="evidence" value="ECO:0007669"/>
    <property type="project" value="UniProtKB-KW"/>
</dbReference>
<dbReference type="AlphaFoldDB" id="A0A9P4I897"/>
<evidence type="ECO:0000313" key="7">
    <source>
        <dbReference type="EMBL" id="KAF2093586.1"/>
    </source>
</evidence>
<dbReference type="InterPro" id="IPR023347">
    <property type="entry name" value="Lysozyme_dom_sf"/>
</dbReference>
<dbReference type="EMBL" id="ML978137">
    <property type="protein sequence ID" value="KAF2093586.1"/>
    <property type="molecule type" value="Genomic_DNA"/>
</dbReference>
<keyword evidence="4" id="KW-0378">Hydrolase</keyword>
<dbReference type="PANTHER" id="PTHR38107:SF3">
    <property type="entry name" value="LYSOZYME RRRD-RELATED"/>
    <property type="match status" value="1"/>
</dbReference>
<dbReference type="GO" id="GO:0016998">
    <property type="term" value="P:cell wall macromolecule catabolic process"/>
    <property type="evidence" value="ECO:0007669"/>
    <property type="project" value="InterPro"/>
</dbReference>
<dbReference type="Pfam" id="PF00959">
    <property type="entry name" value="Phage_lysozyme"/>
    <property type="match status" value="1"/>
</dbReference>
<keyword evidence="5" id="KW-1035">Host cytoplasm</keyword>